<evidence type="ECO:0000256" key="2">
    <source>
        <dbReference type="ARBA" id="ARBA00006464"/>
    </source>
</evidence>
<feature type="transmembrane region" description="Helical" evidence="7">
    <location>
        <begin position="278"/>
        <end position="300"/>
    </location>
</feature>
<dbReference type="InterPro" id="IPR017475">
    <property type="entry name" value="EPS_sugar_tfrase"/>
</dbReference>
<proteinExistence type="inferred from homology"/>
<evidence type="ECO:0000256" key="5">
    <source>
        <dbReference type="ARBA" id="ARBA00022989"/>
    </source>
</evidence>
<dbReference type="InterPro" id="IPR036291">
    <property type="entry name" value="NAD(P)-bd_dom_sf"/>
</dbReference>
<dbReference type="InterPro" id="IPR003362">
    <property type="entry name" value="Bact_transf"/>
</dbReference>
<protein>
    <submittedName>
        <fullName evidence="9">Undecaprenyl-phosphate glucose phosphotransferase</fullName>
        <ecNumber evidence="9">2.7.8.31</ecNumber>
    </submittedName>
</protein>
<dbReference type="Pfam" id="PF13727">
    <property type="entry name" value="CoA_binding_3"/>
    <property type="match status" value="1"/>
</dbReference>
<keyword evidence="10" id="KW-1185">Reference proteome</keyword>
<dbReference type="PANTHER" id="PTHR30576">
    <property type="entry name" value="COLANIC BIOSYNTHESIS UDP-GLUCOSE LIPID CARRIER TRANSFERASE"/>
    <property type="match status" value="1"/>
</dbReference>
<dbReference type="NCBIfam" id="TIGR03023">
    <property type="entry name" value="WcaJ_sugtrans"/>
    <property type="match status" value="1"/>
</dbReference>
<comment type="subcellular location">
    <subcellularLocation>
        <location evidence="1">Membrane</location>
        <topology evidence="1">Multi-pass membrane protein</topology>
    </subcellularLocation>
</comment>
<dbReference type="EC" id="2.7.8.31" evidence="9"/>
<dbReference type="NCBIfam" id="TIGR03025">
    <property type="entry name" value="EPS_sugtrans"/>
    <property type="match status" value="1"/>
</dbReference>
<evidence type="ECO:0000259" key="8">
    <source>
        <dbReference type="Pfam" id="PF02397"/>
    </source>
</evidence>
<keyword evidence="6 7" id="KW-0472">Membrane</keyword>
<organism evidence="9 10">
    <name type="scientific">Pontibacter locisalis</name>
    <dbReference type="NCBI Taxonomy" id="1719035"/>
    <lineage>
        <taxon>Bacteria</taxon>
        <taxon>Pseudomonadati</taxon>
        <taxon>Bacteroidota</taxon>
        <taxon>Cytophagia</taxon>
        <taxon>Cytophagales</taxon>
        <taxon>Hymenobacteraceae</taxon>
        <taxon>Pontibacter</taxon>
    </lineage>
</organism>
<keyword evidence="5 7" id="KW-1133">Transmembrane helix</keyword>
<dbReference type="Gene3D" id="3.40.50.720">
    <property type="entry name" value="NAD(P)-binding Rossmann-like Domain"/>
    <property type="match status" value="1"/>
</dbReference>
<sequence>MQTRYTSFSKALNLIVDFFLLNLALYICFVLKNPDKFGDDVSERYKVGFLILNLIWFYCATINKLYEDIFKRDAIPTIRVTLQALILMGIISLVQSSILPYTNLSFWLISTFLIIYGILLLTWKTVFLLARRPKRWSLVRFKRIVIVGAGTQGVDLYNYLTENKQLGYDVVGFFDDNTPSLPNRNKVLGTVEDCLNFVEEHGIAEVYCALPDIARDKIRMLMEESDKRMIRIKLVPDVKDYFKTNFMVELYGHMPILTPRREPLEDKANEIVKRGFDIAFSLCVTVFLLSWLIPVMALIIKMESKGPVFFRQLRSGKDNRPFYCLKFRSMHVNNDSDLKQATKGDARITRVGSFIRKTSIDELPQFINVLMGDMSVVGPRPHMLKHTEDYSQIVDKFMVRHFIIPGITGWAQVTGYRGETKDAEVMEKRVEADIWYLENWSFLLDLKIVVLTAWQAIRGNGNAY</sequence>
<reference evidence="10" key="1">
    <citation type="journal article" date="2019" name="Int. J. Syst. Evol. Microbiol.">
        <title>The Global Catalogue of Microorganisms (GCM) 10K type strain sequencing project: providing services to taxonomists for standard genome sequencing and annotation.</title>
        <authorList>
            <consortium name="The Broad Institute Genomics Platform"/>
            <consortium name="The Broad Institute Genome Sequencing Center for Infectious Disease"/>
            <person name="Wu L."/>
            <person name="Ma J."/>
        </authorList>
    </citation>
    <scope>NUCLEOTIDE SEQUENCE [LARGE SCALE GENOMIC DNA]</scope>
    <source>
        <strain evidence="10">KCTC 42498</strain>
    </source>
</reference>
<dbReference type="EMBL" id="JBHULU010000015">
    <property type="protein sequence ID" value="MFD2514347.1"/>
    <property type="molecule type" value="Genomic_DNA"/>
</dbReference>
<dbReference type="PANTHER" id="PTHR30576:SF0">
    <property type="entry name" value="UNDECAPRENYL-PHOSPHATE N-ACETYLGALACTOSAMINYL 1-PHOSPHATE TRANSFERASE-RELATED"/>
    <property type="match status" value="1"/>
</dbReference>
<evidence type="ECO:0000256" key="1">
    <source>
        <dbReference type="ARBA" id="ARBA00004141"/>
    </source>
</evidence>
<evidence type="ECO:0000256" key="6">
    <source>
        <dbReference type="ARBA" id="ARBA00023136"/>
    </source>
</evidence>
<feature type="transmembrane region" description="Helical" evidence="7">
    <location>
        <begin position="78"/>
        <end position="98"/>
    </location>
</feature>
<feature type="transmembrane region" description="Helical" evidence="7">
    <location>
        <begin position="47"/>
        <end position="66"/>
    </location>
</feature>
<gene>
    <name evidence="9" type="ORF">ACFSRY_10755</name>
</gene>
<name>A0ABW5IMV2_9BACT</name>
<dbReference type="SUPFAM" id="SSF51735">
    <property type="entry name" value="NAD(P)-binding Rossmann-fold domains"/>
    <property type="match status" value="1"/>
</dbReference>
<dbReference type="InterPro" id="IPR017473">
    <property type="entry name" value="Undecaprenyl-P_gluc_Ptfrase"/>
</dbReference>
<feature type="domain" description="Bacterial sugar transferase" evidence="8">
    <location>
        <begin position="273"/>
        <end position="457"/>
    </location>
</feature>
<dbReference type="RefSeq" id="WP_377506756.1">
    <property type="nucleotide sequence ID" value="NZ_JBHULU010000015.1"/>
</dbReference>
<evidence type="ECO:0000256" key="7">
    <source>
        <dbReference type="SAM" id="Phobius"/>
    </source>
</evidence>
<keyword evidence="4 7" id="KW-0812">Transmembrane</keyword>
<evidence type="ECO:0000313" key="9">
    <source>
        <dbReference type="EMBL" id="MFD2514347.1"/>
    </source>
</evidence>
<feature type="transmembrane region" description="Helical" evidence="7">
    <location>
        <begin position="104"/>
        <end position="130"/>
    </location>
</feature>
<feature type="transmembrane region" description="Helical" evidence="7">
    <location>
        <begin position="12"/>
        <end position="32"/>
    </location>
</feature>
<dbReference type="GO" id="GO:0089702">
    <property type="term" value="F:undecaprenyl-phosphate glucose phosphotransferase activity"/>
    <property type="evidence" value="ECO:0007669"/>
    <property type="project" value="UniProtKB-EC"/>
</dbReference>
<comment type="similarity">
    <text evidence="2">Belongs to the bacterial sugar transferase family.</text>
</comment>
<evidence type="ECO:0000256" key="3">
    <source>
        <dbReference type="ARBA" id="ARBA00022679"/>
    </source>
</evidence>
<dbReference type="Pfam" id="PF02397">
    <property type="entry name" value="Bac_transf"/>
    <property type="match status" value="1"/>
</dbReference>
<keyword evidence="3 9" id="KW-0808">Transferase</keyword>
<accession>A0ABW5IMV2</accession>
<dbReference type="Proteomes" id="UP001597544">
    <property type="component" value="Unassembled WGS sequence"/>
</dbReference>
<evidence type="ECO:0000256" key="4">
    <source>
        <dbReference type="ARBA" id="ARBA00022692"/>
    </source>
</evidence>
<evidence type="ECO:0000313" key="10">
    <source>
        <dbReference type="Proteomes" id="UP001597544"/>
    </source>
</evidence>
<comment type="caution">
    <text evidence="9">The sequence shown here is derived from an EMBL/GenBank/DDBJ whole genome shotgun (WGS) entry which is preliminary data.</text>
</comment>